<evidence type="ECO:0000313" key="2">
    <source>
        <dbReference type="EMBL" id="GBP82392.1"/>
    </source>
</evidence>
<organism evidence="2 3">
    <name type="scientific">Eumeta variegata</name>
    <name type="common">Bagworm moth</name>
    <name type="synonym">Eumeta japonica</name>
    <dbReference type="NCBI Taxonomy" id="151549"/>
    <lineage>
        <taxon>Eukaryota</taxon>
        <taxon>Metazoa</taxon>
        <taxon>Ecdysozoa</taxon>
        <taxon>Arthropoda</taxon>
        <taxon>Hexapoda</taxon>
        <taxon>Insecta</taxon>
        <taxon>Pterygota</taxon>
        <taxon>Neoptera</taxon>
        <taxon>Endopterygota</taxon>
        <taxon>Lepidoptera</taxon>
        <taxon>Glossata</taxon>
        <taxon>Ditrysia</taxon>
        <taxon>Tineoidea</taxon>
        <taxon>Psychidae</taxon>
        <taxon>Oiketicinae</taxon>
        <taxon>Eumeta</taxon>
    </lineage>
</organism>
<comment type="caution">
    <text evidence="2">The sequence shown here is derived from an EMBL/GenBank/DDBJ whole genome shotgun (WGS) entry which is preliminary data.</text>
</comment>
<evidence type="ECO:0000256" key="1">
    <source>
        <dbReference type="SAM" id="MobiDB-lite"/>
    </source>
</evidence>
<feature type="region of interest" description="Disordered" evidence="1">
    <location>
        <begin position="11"/>
        <end position="34"/>
    </location>
</feature>
<reference evidence="2 3" key="1">
    <citation type="journal article" date="2019" name="Commun. Biol.">
        <title>The bagworm genome reveals a unique fibroin gene that provides high tensile strength.</title>
        <authorList>
            <person name="Kono N."/>
            <person name="Nakamura H."/>
            <person name="Ohtoshi R."/>
            <person name="Tomita M."/>
            <person name="Numata K."/>
            <person name="Arakawa K."/>
        </authorList>
    </citation>
    <scope>NUCLEOTIDE SEQUENCE [LARGE SCALE GENOMIC DNA]</scope>
</reference>
<dbReference type="EMBL" id="BGZK01001562">
    <property type="protein sequence ID" value="GBP82392.1"/>
    <property type="molecule type" value="Genomic_DNA"/>
</dbReference>
<name>A0A4C1Z4Z3_EUMVA</name>
<evidence type="ECO:0000313" key="3">
    <source>
        <dbReference type="Proteomes" id="UP000299102"/>
    </source>
</evidence>
<dbReference type="Proteomes" id="UP000299102">
    <property type="component" value="Unassembled WGS sequence"/>
</dbReference>
<gene>
    <name evidence="2" type="ORF">EVAR_49702_1</name>
</gene>
<accession>A0A4C1Z4Z3</accession>
<sequence length="106" mass="11866">MNIIHSCRTHAALRQRRGEAPTKHPLSAARREPAATKTCARSQCRFHVLISLGMKASYHCYHVTPVSSNAHDGRLQGNTISENASREREHETVFFLKRSALSAEVD</sequence>
<dbReference type="AlphaFoldDB" id="A0A4C1Z4Z3"/>
<protein>
    <submittedName>
        <fullName evidence="2">Uncharacterized protein</fullName>
    </submittedName>
</protein>
<keyword evidence="3" id="KW-1185">Reference proteome</keyword>
<proteinExistence type="predicted"/>